<evidence type="ECO:0000313" key="2">
    <source>
        <dbReference type="Proteomes" id="UP000233649"/>
    </source>
</evidence>
<dbReference type="Gene3D" id="2.120.10.90">
    <property type="entry name" value="DNA gyrase/topoisomerase IV, subunit A, C-terminal"/>
    <property type="match status" value="1"/>
</dbReference>
<dbReference type="GO" id="GO:0003677">
    <property type="term" value="F:DNA binding"/>
    <property type="evidence" value="ECO:0007669"/>
    <property type="project" value="InterPro"/>
</dbReference>
<dbReference type="EMBL" id="PHFD01000288">
    <property type="protein sequence ID" value="PKH45804.1"/>
    <property type="molecule type" value="Genomic_DNA"/>
</dbReference>
<dbReference type="PANTHER" id="PTHR43493">
    <property type="entry name" value="DNA GYRASE/TOPOISOMERASE SUBUNIT A"/>
    <property type="match status" value="1"/>
</dbReference>
<evidence type="ECO:0000313" key="1">
    <source>
        <dbReference type="EMBL" id="PKH45804.1"/>
    </source>
</evidence>
<keyword evidence="1" id="KW-0413">Isomerase</keyword>
<dbReference type="SUPFAM" id="SSF101904">
    <property type="entry name" value="GyrA/ParC C-terminal domain-like"/>
    <property type="match status" value="1"/>
</dbReference>
<gene>
    <name evidence="1" type="ORF">CVH13_01374</name>
</gene>
<protein>
    <submittedName>
        <fullName evidence="1">DNA gyrase subunit A</fullName>
        <ecNumber evidence="1">5.99.1.3</ecNumber>
    </submittedName>
</protein>
<dbReference type="Pfam" id="PF03989">
    <property type="entry name" value="DNA_gyraseA_C"/>
    <property type="match status" value="2"/>
</dbReference>
<reference evidence="1 2" key="1">
    <citation type="journal article" date="2017" name="FEMS Microbiol. Ecol.">
        <title>Reconstructed genomes of novel Dehalococcoides mccartyi strains from 1,2,3,4-tetrachlorodibenzo-p-dioxin-dechlorinating enrichment cultures reveal divergent reductive dehalogenase gene profiles.</title>
        <authorList>
            <person name="Dam H.T."/>
            <person name="Vollmers J."/>
            <person name="Kaster A.K."/>
            <person name="Haggblom M.M."/>
        </authorList>
    </citation>
    <scope>NUCLEOTIDE SEQUENCE [LARGE SCALE GENOMIC DNA]</scope>
    <source>
        <strain evidence="1 2">H1-3-2.001</strain>
    </source>
</reference>
<feature type="non-terminal residue" evidence="1">
    <location>
        <position position="1"/>
    </location>
</feature>
<dbReference type="InterPro" id="IPR050220">
    <property type="entry name" value="Type_II_DNA_Topoisomerases"/>
</dbReference>
<dbReference type="EC" id="5.99.1.3" evidence="1"/>
<comment type="caution">
    <text evidence="1">The sequence shown here is derived from an EMBL/GenBank/DDBJ whole genome shotgun (WGS) entry which is preliminary data.</text>
</comment>
<dbReference type="GO" id="GO:0003918">
    <property type="term" value="F:DNA topoisomerase type II (double strand cut, ATP-hydrolyzing) activity"/>
    <property type="evidence" value="ECO:0007669"/>
    <property type="project" value="TreeGrafter"/>
</dbReference>
<sequence>VSMDVAQEGTMVITVTENGAGKLTAIEEYPQQHRAGSGVINFKVVDKTGEVVASKVVSVTDQMMLISADGMVTRTQVKEEDPSHGIPIMGRATQGVRVMRLEEGDRVVAVATF</sequence>
<dbReference type="GO" id="GO:0005737">
    <property type="term" value="C:cytoplasm"/>
    <property type="evidence" value="ECO:0007669"/>
    <property type="project" value="TreeGrafter"/>
</dbReference>
<name>A0A2J1DUK8_9CHLR</name>
<proteinExistence type="predicted"/>
<dbReference type="AlphaFoldDB" id="A0A2J1DUK8"/>
<organism evidence="1 2">
    <name type="scientific">Dehalococcoides mccartyi</name>
    <dbReference type="NCBI Taxonomy" id="61435"/>
    <lineage>
        <taxon>Bacteria</taxon>
        <taxon>Bacillati</taxon>
        <taxon>Chloroflexota</taxon>
        <taxon>Dehalococcoidia</taxon>
        <taxon>Dehalococcoidales</taxon>
        <taxon>Dehalococcoidaceae</taxon>
        <taxon>Dehalococcoides</taxon>
    </lineage>
</organism>
<dbReference type="InterPro" id="IPR006691">
    <property type="entry name" value="GyrA/parC_rep"/>
</dbReference>
<dbReference type="InterPro" id="IPR035516">
    <property type="entry name" value="Gyrase/topoIV_suA_C"/>
</dbReference>
<accession>A0A2J1DUK8</accession>
<dbReference type="GO" id="GO:0005524">
    <property type="term" value="F:ATP binding"/>
    <property type="evidence" value="ECO:0007669"/>
    <property type="project" value="InterPro"/>
</dbReference>
<dbReference type="GO" id="GO:0009330">
    <property type="term" value="C:DNA topoisomerase type II (double strand cut, ATP-hydrolyzing) complex"/>
    <property type="evidence" value="ECO:0007669"/>
    <property type="project" value="TreeGrafter"/>
</dbReference>
<dbReference type="Proteomes" id="UP000233649">
    <property type="component" value="Unassembled WGS sequence"/>
</dbReference>
<dbReference type="PANTHER" id="PTHR43493:SF5">
    <property type="entry name" value="DNA GYRASE SUBUNIT A, CHLOROPLASTIC_MITOCHONDRIAL"/>
    <property type="match status" value="1"/>
</dbReference>
<dbReference type="GO" id="GO:0006265">
    <property type="term" value="P:DNA topological change"/>
    <property type="evidence" value="ECO:0007669"/>
    <property type="project" value="InterPro"/>
</dbReference>